<protein>
    <recommendedName>
        <fullName evidence="2">DUF7886 domain-containing protein</fullName>
    </recommendedName>
</protein>
<evidence type="ECO:0000313" key="3">
    <source>
        <dbReference type="EMBL" id="CAE2291513.1"/>
    </source>
</evidence>
<dbReference type="AlphaFoldDB" id="A0A7S4KDJ2"/>
<reference evidence="3" key="1">
    <citation type="submission" date="2021-01" db="EMBL/GenBank/DDBJ databases">
        <authorList>
            <person name="Corre E."/>
            <person name="Pelletier E."/>
            <person name="Niang G."/>
            <person name="Scheremetjew M."/>
            <person name="Finn R."/>
            <person name="Kale V."/>
            <person name="Holt S."/>
            <person name="Cochrane G."/>
            <person name="Meng A."/>
            <person name="Brown T."/>
            <person name="Cohen L."/>
        </authorList>
    </citation>
    <scope>NUCLEOTIDE SEQUENCE</scope>
    <source>
        <strain evidence="3">UIO037</strain>
    </source>
</reference>
<accession>A0A7S4KDJ2</accession>
<evidence type="ECO:0000256" key="1">
    <source>
        <dbReference type="SAM" id="MobiDB-lite"/>
    </source>
</evidence>
<organism evidence="3">
    <name type="scientific">Prymnesium polylepis</name>
    <dbReference type="NCBI Taxonomy" id="72548"/>
    <lineage>
        <taxon>Eukaryota</taxon>
        <taxon>Haptista</taxon>
        <taxon>Haptophyta</taxon>
        <taxon>Prymnesiophyceae</taxon>
        <taxon>Prymnesiales</taxon>
        <taxon>Prymnesiaceae</taxon>
        <taxon>Prymnesium</taxon>
    </lineage>
</organism>
<proteinExistence type="predicted"/>
<dbReference type="Pfam" id="PF25377">
    <property type="entry name" value="DUF7886"/>
    <property type="match status" value="1"/>
</dbReference>
<feature type="compositionally biased region" description="Basic and acidic residues" evidence="1">
    <location>
        <begin position="14"/>
        <end position="26"/>
    </location>
</feature>
<feature type="compositionally biased region" description="Low complexity" evidence="1">
    <location>
        <begin position="173"/>
        <end position="187"/>
    </location>
</feature>
<dbReference type="PANTHER" id="PTHR47915">
    <property type="entry name" value="SI:DKEY-19B23.7"/>
    <property type="match status" value="1"/>
</dbReference>
<sequence length="200" mass="21741">MSQSSALPPASPCNREKESPRWEDLKPSDIGLGQKVVFLIGGYAHYNCPYVWVREGHSLLGPAFEHADAMDVPVRLNTTQAWRNRAVAVWEIVAELVVAYASPSPSNPFEMRPGAVEDLPLMDALLASAGLAAFLREVHVSGTPYAPHVEPDLLRVLDFHFTRLPKAAPELASPSSSRMPSVGSVGSFSDSPASLRTPRR</sequence>
<dbReference type="EMBL" id="HBKO01041088">
    <property type="protein sequence ID" value="CAE2291513.1"/>
    <property type="molecule type" value="Transcribed_RNA"/>
</dbReference>
<name>A0A7S4KDJ2_9EUKA</name>
<evidence type="ECO:0000259" key="2">
    <source>
        <dbReference type="Pfam" id="PF25377"/>
    </source>
</evidence>
<dbReference type="InterPro" id="IPR057208">
    <property type="entry name" value="DUF7886"/>
</dbReference>
<feature type="region of interest" description="Disordered" evidence="1">
    <location>
        <begin position="169"/>
        <end position="200"/>
    </location>
</feature>
<dbReference type="PANTHER" id="PTHR47915:SF1">
    <property type="entry name" value="SI:DKEY-19B23.7"/>
    <property type="match status" value="1"/>
</dbReference>
<gene>
    <name evidence="3" type="ORF">CPOL0286_LOCUS18874</name>
</gene>
<feature type="domain" description="DUF7886" evidence="2">
    <location>
        <begin position="33"/>
        <end position="161"/>
    </location>
</feature>
<feature type="region of interest" description="Disordered" evidence="1">
    <location>
        <begin position="1"/>
        <end position="26"/>
    </location>
</feature>